<evidence type="ECO:0000313" key="2">
    <source>
        <dbReference type="Proteomes" id="UP000523795"/>
    </source>
</evidence>
<gene>
    <name evidence="1" type="ORF">HER39_18455</name>
</gene>
<sequence length="140" mass="16252">EAMAVIENYHRLIDEFFAIWQYHFEFLNLGYGGYITFFQFCKQAFPLITEQSISRMVAGVDVLAFRPDDELRKLAALANELGLAGELTAEKSYEVLRGRVQDSENGRTWLAAFEAARDPWFNYFTEYGFTHDQETWNGNL</sequence>
<dbReference type="Proteomes" id="UP000523795">
    <property type="component" value="Unassembled WGS sequence"/>
</dbReference>
<feature type="non-terminal residue" evidence="1">
    <location>
        <position position="1"/>
    </location>
</feature>
<keyword evidence="2" id="KW-1185">Reference proteome</keyword>
<protein>
    <submittedName>
        <fullName evidence="1">Uncharacterized protein</fullName>
    </submittedName>
</protein>
<comment type="caution">
    <text evidence="1">The sequence shown here is derived from an EMBL/GenBank/DDBJ whole genome shotgun (WGS) entry which is preliminary data.</text>
</comment>
<accession>A0ABX1JXN3</accession>
<feature type="non-terminal residue" evidence="1">
    <location>
        <position position="140"/>
    </location>
</feature>
<evidence type="ECO:0000313" key="1">
    <source>
        <dbReference type="EMBL" id="NKX52517.1"/>
    </source>
</evidence>
<reference evidence="1 2" key="1">
    <citation type="submission" date="2020-04" db="EMBL/GenBank/DDBJ databases">
        <authorList>
            <person name="Liu S."/>
        </authorList>
    </citation>
    <scope>NUCLEOTIDE SEQUENCE [LARGE SCALE GENOMIC DNA]</scope>
    <source>
        <strain evidence="1 2">CGMCC 1.15091</strain>
    </source>
</reference>
<proteinExistence type="predicted"/>
<name>A0ABX1JXN3_9MICC</name>
<dbReference type="EMBL" id="JAAZSR010000573">
    <property type="protein sequence ID" value="NKX52517.1"/>
    <property type="molecule type" value="Genomic_DNA"/>
</dbReference>
<organism evidence="1 2">
    <name type="scientific">Arthrobacter deserti</name>
    <dbReference type="NCBI Taxonomy" id="1742687"/>
    <lineage>
        <taxon>Bacteria</taxon>
        <taxon>Bacillati</taxon>
        <taxon>Actinomycetota</taxon>
        <taxon>Actinomycetes</taxon>
        <taxon>Micrococcales</taxon>
        <taxon>Micrococcaceae</taxon>
        <taxon>Arthrobacter</taxon>
    </lineage>
</organism>